<sequence>MSWRNTKYHYGSLSIGLHWLMLLLFVAVYACIELRELYPKGSDPREALKTWHFMLGLSVFVLVWLRLLAARMAGPAPLTEPDPPKWQKLSAKLMHFALYFLMIAMPLGGWLLLSAAGKPIPFFGLELPALVGESKSLATLIKEIHEVGGTVGYFLIGFHTAAALFHHYVLRDNTLRRMLPNQD</sequence>
<keyword evidence="3" id="KW-0813">Transport</keyword>
<dbReference type="PANTHER" id="PTHR30529:SF3">
    <property type="entry name" value="CYTOCHROME B561 HOMOLOG 1"/>
    <property type="match status" value="1"/>
</dbReference>
<keyword evidence="6 13" id="KW-0812">Transmembrane</keyword>
<comment type="cofactor">
    <cofactor evidence="1">
        <name>heme b</name>
        <dbReference type="ChEBI" id="CHEBI:60344"/>
    </cofactor>
</comment>
<evidence type="ECO:0000256" key="11">
    <source>
        <dbReference type="ARBA" id="ARBA00023136"/>
    </source>
</evidence>
<accession>A0A369XTQ2</accession>
<feature type="transmembrane region" description="Helical" evidence="13">
    <location>
        <begin position="93"/>
        <end position="113"/>
    </location>
</feature>
<feature type="transmembrane region" description="Helical" evidence="13">
    <location>
        <begin position="151"/>
        <end position="170"/>
    </location>
</feature>
<evidence type="ECO:0000256" key="1">
    <source>
        <dbReference type="ARBA" id="ARBA00001970"/>
    </source>
</evidence>
<evidence type="ECO:0000256" key="9">
    <source>
        <dbReference type="ARBA" id="ARBA00022989"/>
    </source>
</evidence>
<dbReference type="InterPro" id="IPR011577">
    <property type="entry name" value="Cyt_b561_bac/Ni-Hgenase"/>
</dbReference>
<protein>
    <submittedName>
        <fullName evidence="15">Cytochrome b</fullName>
    </submittedName>
</protein>
<keyword evidence="11 13" id="KW-0472">Membrane</keyword>
<dbReference type="Pfam" id="PF01292">
    <property type="entry name" value="Ni_hydr_CYTB"/>
    <property type="match status" value="1"/>
</dbReference>
<dbReference type="Proteomes" id="UP000253831">
    <property type="component" value="Unassembled WGS sequence"/>
</dbReference>
<feature type="transmembrane region" description="Helical" evidence="13">
    <location>
        <begin position="53"/>
        <end position="73"/>
    </location>
</feature>
<proteinExistence type="inferred from homology"/>
<keyword evidence="10" id="KW-0408">Iron</keyword>
<evidence type="ECO:0000259" key="14">
    <source>
        <dbReference type="Pfam" id="PF01292"/>
    </source>
</evidence>
<evidence type="ECO:0000256" key="2">
    <source>
        <dbReference type="ARBA" id="ARBA00004651"/>
    </source>
</evidence>
<comment type="subcellular location">
    <subcellularLocation>
        <location evidence="2">Cell membrane</location>
        <topology evidence="2">Multi-pass membrane protein</topology>
    </subcellularLocation>
</comment>
<dbReference type="InterPro" id="IPR016174">
    <property type="entry name" value="Di-haem_cyt_TM"/>
</dbReference>
<evidence type="ECO:0000256" key="12">
    <source>
        <dbReference type="ARBA" id="ARBA00037975"/>
    </source>
</evidence>
<evidence type="ECO:0000256" key="3">
    <source>
        <dbReference type="ARBA" id="ARBA00022448"/>
    </source>
</evidence>
<organism evidence="15 16">
    <name type="scientific">Candidatus Accumulibacter meliphilus</name>
    <dbReference type="NCBI Taxonomy" id="2211374"/>
    <lineage>
        <taxon>Bacteria</taxon>
        <taxon>Pseudomonadati</taxon>
        <taxon>Pseudomonadota</taxon>
        <taxon>Betaproteobacteria</taxon>
        <taxon>Candidatus Accumulibacter</taxon>
    </lineage>
</organism>
<dbReference type="GO" id="GO:0009055">
    <property type="term" value="F:electron transfer activity"/>
    <property type="evidence" value="ECO:0007669"/>
    <property type="project" value="InterPro"/>
</dbReference>
<evidence type="ECO:0000256" key="8">
    <source>
        <dbReference type="ARBA" id="ARBA00022982"/>
    </source>
</evidence>
<keyword evidence="9 13" id="KW-1133">Transmembrane helix</keyword>
<keyword evidence="4" id="KW-1003">Cell membrane</keyword>
<dbReference type="InterPro" id="IPR052168">
    <property type="entry name" value="Cytochrome_b561_oxidase"/>
</dbReference>
<keyword evidence="5" id="KW-0349">Heme</keyword>
<evidence type="ECO:0000256" key="13">
    <source>
        <dbReference type="SAM" id="Phobius"/>
    </source>
</evidence>
<keyword evidence="7" id="KW-0479">Metal-binding</keyword>
<evidence type="ECO:0000256" key="7">
    <source>
        <dbReference type="ARBA" id="ARBA00022723"/>
    </source>
</evidence>
<dbReference type="PANTHER" id="PTHR30529">
    <property type="entry name" value="CYTOCHROME B561"/>
    <property type="match status" value="1"/>
</dbReference>
<dbReference type="GO" id="GO:0022904">
    <property type="term" value="P:respiratory electron transport chain"/>
    <property type="evidence" value="ECO:0007669"/>
    <property type="project" value="InterPro"/>
</dbReference>
<dbReference type="GO" id="GO:0020037">
    <property type="term" value="F:heme binding"/>
    <property type="evidence" value="ECO:0007669"/>
    <property type="project" value="TreeGrafter"/>
</dbReference>
<evidence type="ECO:0000313" key="16">
    <source>
        <dbReference type="Proteomes" id="UP000253831"/>
    </source>
</evidence>
<dbReference type="SUPFAM" id="SSF81342">
    <property type="entry name" value="Transmembrane di-heme cytochromes"/>
    <property type="match status" value="1"/>
</dbReference>
<comment type="similarity">
    <text evidence="12">Belongs to the cytochrome b561 family.</text>
</comment>
<name>A0A369XTQ2_9PROT</name>
<dbReference type="AlphaFoldDB" id="A0A369XTQ2"/>
<dbReference type="EMBL" id="QPGA01000015">
    <property type="protein sequence ID" value="RDE50768.1"/>
    <property type="molecule type" value="Genomic_DNA"/>
</dbReference>
<dbReference type="PROSITE" id="PS51257">
    <property type="entry name" value="PROKAR_LIPOPROTEIN"/>
    <property type="match status" value="1"/>
</dbReference>
<reference evidence="15 16" key="1">
    <citation type="submission" date="2018-05" db="EMBL/GenBank/DDBJ databases">
        <title>Integrated omic analyses show evidence that a Ca. Accumulibacter phosphatis strain performs denitrification under micro-aerobic conditions.</title>
        <authorList>
            <person name="Camejo P.Y."/>
            <person name="Katherine M.D."/>
            <person name="Daniel N.R."/>
        </authorList>
    </citation>
    <scope>NUCLEOTIDE SEQUENCE [LARGE SCALE GENOMIC DNA]</scope>
    <source>
        <strain evidence="15">UW-LDO-IC</strain>
    </source>
</reference>
<feature type="transmembrane region" description="Helical" evidence="13">
    <location>
        <begin position="12"/>
        <end position="32"/>
    </location>
</feature>
<feature type="domain" description="Cytochrome b561 bacterial/Ni-hydrogenase" evidence="14">
    <location>
        <begin position="9"/>
        <end position="180"/>
    </location>
</feature>
<evidence type="ECO:0000256" key="6">
    <source>
        <dbReference type="ARBA" id="ARBA00022692"/>
    </source>
</evidence>
<gene>
    <name evidence="15" type="ORF">DVS81_09715</name>
</gene>
<comment type="caution">
    <text evidence="15">The sequence shown here is derived from an EMBL/GenBank/DDBJ whole genome shotgun (WGS) entry which is preliminary data.</text>
</comment>
<dbReference type="GO" id="GO:0046872">
    <property type="term" value="F:metal ion binding"/>
    <property type="evidence" value="ECO:0007669"/>
    <property type="project" value="UniProtKB-KW"/>
</dbReference>
<evidence type="ECO:0000256" key="5">
    <source>
        <dbReference type="ARBA" id="ARBA00022617"/>
    </source>
</evidence>
<evidence type="ECO:0000256" key="10">
    <source>
        <dbReference type="ARBA" id="ARBA00023004"/>
    </source>
</evidence>
<evidence type="ECO:0000256" key="4">
    <source>
        <dbReference type="ARBA" id="ARBA00022475"/>
    </source>
</evidence>
<dbReference type="GO" id="GO:0005886">
    <property type="term" value="C:plasma membrane"/>
    <property type="evidence" value="ECO:0007669"/>
    <property type="project" value="UniProtKB-SubCell"/>
</dbReference>
<keyword evidence="8" id="KW-0249">Electron transport</keyword>
<evidence type="ECO:0000313" key="15">
    <source>
        <dbReference type="EMBL" id="RDE50768.1"/>
    </source>
</evidence>